<proteinExistence type="predicted"/>
<dbReference type="Gene3D" id="3.40.50.300">
    <property type="entry name" value="P-loop containing nucleotide triphosphate hydrolases"/>
    <property type="match status" value="1"/>
</dbReference>
<keyword evidence="1" id="KW-0547">Nucleotide-binding</keyword>
<dbReference type="InterPro" id="IPR025662">
    <property type="entry name" value="Sigma_54_int_dom_ATP-bd_1"/>
</dbReference>
<dbReference type="EMBL" id="PGFZ01000001">
    <property type="protein sequence ID" value="POZ53676.1"/>
    <property type="molecule type" value="Genomic_DNA"/>
</dbReference>
<protein>
    <submittedName>
        <fullName evidence="4">Sigma-54-dependent Fis family transcriptional regulator</fullName>
    </submittedName>
</protein>
<dbReference type="InterPro" id="IPR002078">
    <property type="entry name" value="Sigma_54_int"/>
</dbReference>
<feature type="domain" description="Sigma-54 factor interaction" evidence="3">
    <location>
        <begin position="192"/>
        <end position="419"/>
    </location>
</feature>
<gene>
    <name evidence="4" type="ORF">AADEFJLK_00712</name>
</gene>
<evidence type="ECO:0000256" key="1">
    <source>
        <dbReference type="ARBA" id="ARBA00022741"/>
    </source>
</evidence>
<name>A0A2S5CSB9_9GAMM</name>
<evidence type="ECO:0000313" key="5">
    <source>
        <dbReference type="Proteomes" id="UP000237423"/>
    </source>
</evidence>
<dbReference type="Proteomes" id="UP000237423">
    <property type="component" value="Unassembled WGS sequence"/>
</dbReference>
<dbReference type="InterPro" id="IPR027417">
    <property type="entry name" value="P-loop_NTPase"/>
</dbReference>
<dbReference type="Pfam" id="PF00158">
    <property type="entry name" value="Sigma54_activat"/>
    <property type="match status" value="1"/>
</dbReference>
<dbReference type="PROSITE" id="PS00675">
    <property type="entry name" value="SIGMA54_INTERACT_1"/>
    <property type="match status" value="1"/>
</dbReference>
<dbReference type="Gene3D" id="1.10.8.60">
    <property type="match status" value="1"/>
</dbReference>
<accession>A0A2S5CSB9</accession>
<dbReference type="GO" id="GO:0005524">
    <property type="term" value="F:ATP binding"/>
    <property type="evidence" value="ECO:0007669"/>
    <property type="project" value="UniProtKB-KW"/>
</dbReference>
<dbReference type="AlphaFoldDB" id="A0A2S5CSB9"/>
<reference evidence="4 5" key="1">
    <citation type="submission" date="2017-11" db="EMBL/GenBank/DDBJ databases">
        <title>Draft Genome Sequence of Methylobacter psychrotolerans Sph1T, an Obligate Methanotroph from Low-Temperature Environments.</title>
        <authorList>
            <person name="Oshkin I.Y."/>
            <person name="Miroshnikov K."/>
            <person name="Belova S.E."/>
            <person name="Korzhenkov A."/>
            <person name="Toshchakov S.V."/>
            <person name="Dedysh S.N."/>
        </authorList>
    </citation>
    <scope>NUCLEOTIDE SEQUENCE [LARGE SCALE GENOMIC DNA]</scope>
    <source>
        <strain evidence="4 5">Sph1</strain>
    </source>
</reference>
<evidence type="ECO:0000259" key="3">
    <source>
        <dbReference type="PROSITE" id="PS50045"/>
    </source>
</evidence>
<dbReference type="GO" id="GO:0006355">
    <property type="term" value="P:regulation of DNA-templated transcription"/>
    <property type="evidence" value="ECO:0007669"/>
    <property type="project" value="InterPro"/>
</dbReference>
<dbReference type="RefSeq" id="WP_103973312.1">
    <property type="nucleotide sequence ID" value="NZ_PGFZ01000001.1"/>
</dbReference>
<dbReference type="SMART" id="SM00382">
    <property type="entry name" value="AAA"/>
    <property type="match status" value="1"/>
</dbReference>
<dbReference type="PROSITE" id="PS50045">
    <property type="entry name" value="SIGMA54_INTERACT_4"/>
    <property type="match status" value="1"/>
</dbReference>
<evidence type="ECO:0000313" key="4">
    <source>
        <dbReference type="EMBL" id="POZ53676.1"/>
    </source>
</evidence>
<comment type="caution">
    <text evidence="4">The sequence shown here is derived from an EMBL/GenBank/DDBJ whole genome shotgun (WGS) entry which is preliminary data.</text>
</comment>
<dbReference type="PANTHER" id="PTHR32071">
    <property type="entry name" value="TRANSCRIPTIONAL REGULATORY PROTEIN"/>
    <property type="match status" value="1"/>
</dbReference>
<keyword evidence="2" id="KW-0067">ATP-binding</keyword>
<dbReference type="SUPFAM" id="SSF52540">
    <property type="entry name" value="P-loop containing nucleoside triphosphate hydrolases"/>
    <property type="match status" value="1"/>
</dbReference>
<evidence type="ECO:0000256" key="2">
    <source>
        <dbReference type="ARBA" id="ARBA00022840"/>
    </source>
</evidence>
<sequence>MYILTAEQAAFFAKVAELVFLNPFGLEREKADWEVLGLAPEGLGFADRLQLIEAKLDREFKALERQAVFDIRHYQGKAEENLRLAWLFYVFHRYRQRFNGHINAQKQAGDKAIELAFARELMGDFEQAGFNPPETAHYIALLFQVQRAFTFIDETVSGDCPALYELRMRLWNNIFTFNPAWYLNYLCGRMEDFSLLLLGETGTGKSLVAKAVGCSGYIPFDLAVRRFVESFSASFKAINLSEYATGLLESELFGHKKGAFTGAIDNHPGLFAKCSKHGSVFIDEIGDIDATIQVKLLNVIQERVYSPVGSHEKHRFEGRVISATNRPIGQLLEQGLFRADLYYRLCSDVIVLPSLSQRIRENPNELPGLIARLLRRVIPTPDDGLVAHIESKIRATVPADYPWPGNVRELEQCVRRICLTGTYQATPLAAAVNAAEAGFRAADGEYLSAQQVMQNYCRFLYGQLDSFEAVARIAGLDRRTVKKYMELDG</sequence>
<dbReference type="CDD" id="cd00009">
    <property type="entry name" value="AAA"/>
    <property type="match status" value="1"/>
</dbReference>
<organism evidence="4 5">
    <name type="scientific">Methylovulum psychrotolerans</name>
    <dbReference type="NCBI Taxonomy" id="1704499"/>
    <lineage>
        <taxon>Bacteria</taxon>
        <taxon>Pseudomonadati</taxon>
        <taxon>Pseudomonadota</taxon>
        <taxon>Gammaproteobacteria</taxon>
        <taxon>Methylococcales</taxon>
        <taxon>Methylococcaceae</taxon>
        <taxon>Methylovulum</taxon>
    </lineage>
</organism>
<dbReference type="PANTHER" id="PTHR32071:SF122">
    <property type="entry name" value="SIGMA FACTOR"/>
    <property type="match status" value="1"/>
</dbReference>
<dbReference type="InterPro" id="IPR003593">
    <property type="entry name" value="AAA+_ATPase"/>
</dbReference>